<evidence type="ECO:0000313" key="46">
    <source>
        <dbReference type="EMBL" id="ECV0336757.1"/>
    </source>
</evidence>
<evidence type="ECO:0000313" key="43">
    <source>
        <dbReference type="EMBL" id="ECU7503428.1"/>
    </source>
</evidence>
<dbReference type="EMBL" id="AAKQYR010000047">
    <property type="protein sequence ID" value="ECU7624459.1"/>
    <property type="molecule type" value="Genomic_DNA"/>
</dbReference>
<evidence type="ECO:0000313" key="45">
    <source>
        <dbReference type="EMBL" id="ECU9200368.1"/>
    </source>
</evidence>
<dbReference type="EMBL" id="AAMFEG010000031">
    <property type="protein sequence ID" value="EDG7392422.1"/>
    <property type="molecule type" value="Genomic_DNA"/>
</dbReference>
<dbReference type="AlphaFoldDB" id="A0A3V3BFK8"/>
<evidence type="ECO:0000313" key="23">
    <source>
        <dbReference type="EMBL" id="ECA8833888.1"/>
    </source>
</evidence>
<evidence type="ECO:0000313" key="70">
    <source>
        <dbReference type="EMBL" id="EDI6916134.1"/>
    </source>
</evidence>
<dbReference type="EMBL" id="AAKNNV010000074">
    <property type="protein sequence ID" value="ECT6821332.1"/>
    <property type="molecule type" value="Genomic_DNA"/>
</dbReference>
<dbReference type="EMBL" id="AAHYUR010000043">
    <property type="protein sequence ID" value="ECB8231152.1"/>
    <property type="molecule type" value="Genomic_DNA"/>
</dbReference>
<dbReference type="EMBL" id="AAKSVH010000131">
    <property type="protein sequence ID" value="ECV0624387.1"/>
    <property type="molecule type" value="Genomic_DNA"/>
</dbReference>
<dbReference type="EMBL" id="AAGHSH010000120">
    <property type="protein sequence ID" value="EBO1898009.1"/>
    <property type="molecule type" value="Genomic_DNA"/>
</dbReference>
<evidence type="ECO:0000313" key="44">
    <source>
        <dbReference type="EMBL" id="ECU7624459.1"/>
    </source>
</evidence>
<name>A0A3V3BFK8_SALET</name>
<evidence type="ECO:0000313" key="61">
    <source>
        <dbReference type="EMBL" id="EDG8352630.1"/>
    </source>
</evidence>
<evidence type="ECO:0000313" key="18">
    <source>
        <dbReference type="EMBL" id="EBZ2434680.1"/>
    </source>
</evidence>
<evidence type="ECO:0000313" key="72">
    <source>
        <dbReference type="Proteomes" id="UP000365067"/>
    </source>
</evidence>
<evidence type="ECO:0000313" key="24">
    <source>
        <dbReference type="EMBL" id="ECA8959340.1"/>
    </source>
</evidence>
<dbReference type="Proteomes" id="UP000839705">
    <property type="component" value="Unassembled WGS sequence"/>
</dbReference>
<keyword evidence="1" id="KW-1133">Transmembrane helix</keyword>
<evidence type="ECO:0000313" key="52">
    <source>
        <dbReference type="EMBL" id="ECV5199086.1"/>
    </source>
</evidence>
<dbReference type="EMBL" id="AAKNKF010000027">
    <property type="protein sequence ID" value="ECT6385488.1"/>
    <property type="molecule type" value="Genomic_DNA"/>
</dbReference>
<dbReference type="EMBL" id="AAKSAY010000053">
    <property type="protein sequence ID" value="ECV3653801.1"/>
    <property type="molecule type" value="Genomic_DNA"/>
</dbReference>
<evidence type="ECO:0000313" key="6">
    <source>
        <dbReference type="EMBL" id="EBN3585689.1"/>
    </source>
</evidence>
<evidence type="ECO:0000313" key="48">
    <source>
        <dbReference type="EMBL" id="ECV0624387.1"/>
    </source>
</evidence>
<dbReference type="EMBL" id="AAGDWY010000067">
    <property type="protein sequence ID" value="EBM8423534.1"/>
    <property type="molecule type" value="Genomic_DNA"/>
</dbReference>
<evidence type="ECO:0000313" key="56">
    <source>
        <dbReference type="EMBL" id="EDB8563388.1"/>
    </source>
</evidence>
<proteinExistence type="predicted"/>
<evidence type="ECO:0000313" key="21">
    <source>
        <dbReference type="EMBL" id="ECA4443729.1"/>
    </source>
</evidence>
<protein>
    <submittedName>
        <fullName evidence="9">Uncharacterized protein</fullName>
    </submittedName>
</protein>
<dbReference type="EMBL" id="AAMIOR010000041">
    <property type="protein sequence ID" value="EDH7234579.1"/>
    <property type="molecule type" value="Genomic_DNA"/>
</dbReference>
<reference evidence="9" key="3">
    <citation type="submission" date="2019-06" db="EMBL/GenBank/DDBJ databases">
        <authorList>
            <consortium name="GenomeTrakr network: Whole genome sequencing for foodborne pathogen traceback"/>
        </authorList>
    </citation>
    <scope>NUCLEOTIDE SEQUENCE</scope>
    <source>
        <strain evidence="53">15MN00359</strain>
        <strain evidence="30">CFSAN030068</strain>
        <strain evidence="5">CVM-N15245</strain>
        <strain evidence="14">CVM-N26458</strain>
        <strain evidence="15">CVM-N27249</strain>
        <strain evidence="8">FSIS11807908</strain>
        <strain evidence="50">FSIS11809753</strain>
        <strain evidence="39">FSIS11810082</strain>
        <strain evidence="40">FSIS11811171</strain>
        <strain evidence="31">FSIS11811492</strain>
        <strain evidence="32">FSIS11811977</strain>
        <strain evidence="42">FSIS11812807</strain>
        <strain evidence="52">FSIS11813790</strain>
        <strain evidence="7">FSIS11814114</strain>
        <strain evidence="13">FSIS11814883</strain>
        <strain evidence="20">FSIS11816006</strain>
        <strain evidence="21">FSIS11816516</strain>
        <strain evidence="24">FSIS11917264</strain>
        <strain evidence="2">FSIS11918347</strain>
        <strain evidence="9">FSIS11918574</strain>
        <strain evidence="10">FSIS11918976</strain>
        <strain evidence="60">FSIS1700278</strain>
        <strain evidence="61">FSIS1700407</strain>
        <strain evidence="62">FSIS1700727</strain>
        <strain evidence="63">FSIS1700879</strain>
        <strain evidence="65">FSIS1701118</strain>
        <strain evidence="66">FSIS1701380</strain>
        <strain evidence="68">FSIS1701544</strain>
        <strain evidence="37">FSIS1701847</strain>
        <strain evidence="71">FSIS1702028</strain>
        <strain evidence="67">FSIS1702151</strain>
        <strain evidence="69">FSIS1702153</strain>
        <strain evidence="70">FSIS1702286</strain>
        <strain evidence="45">FSIS1703277</strain>
        <strain evidence="58">FSIS1709877</strain>
        <strain evidence="51">FSIS21821682</strain>
        <strain evidence="29">FSIS21821754</strain>
        <strain evidence="11">FSIS21924037</strain>
        <strain evidence="4">FSIS21924041</strain>
        <strain evidence="49">FSIS31800522</strain>
        <strain evidence="41">FSIS31800719</strain>
        <strain evidence="48">FSIS31800927</strain>
        <strain evidence="46">FSIS31800955</strain>
        <strain evidence="18">FSIS31801101</strain>
        <strain evidence="19">FSIS31801138</strain>
        <strain evidence="22">FSIS31901439</strain>
        <strain evidence="23">FSIS31901449</strain>
        <strain evidence="3">FSIS31901700</strain>
        <strain evidence="16 72">IA-2010122881</strain>
        <strain evidence="6">NY-N19883</strain>
        <strain evidence="12">WAPHL_SAL-A00479</strain>
    </source>
</reference>
<organism evidence="9">
    <name type="scientific">Salmonella enterica subsp. enterica serovar Kentucky</name>
    <dbReference type="NCBI Taxonomy" id="192955"/>
    <lineage>
        <taxon>Bacteria</taxon>
        <taxon>Pseudomonadati</taxon>
        <taxon>Pseudomonadota</taxon>
        <taxon>Gammaproteobacteria</taxon>
        <taxon>Enterobacterales</taxon>
        <taxon>Enterobacteriaceae</taxon>
        <taxon>Salmonella</taxon>
    </lineage>
</organism>
<evidence type="ECO:0000313" key="53">
    <source>
        <dbReference type="EMBL" id="ECW6045442.1"/>
    </source>
</evidence>
<evidence type="ECO:0000313" key="49">
    <source>
        <dbReference type="EMBL" id="ECV3653801.1"/>
    </source>
</evidence>
<evidence type="ECO:0000313" key="13">
    <source>
        <dbReference type="EMBL" id="EBO8341607.1"/>
    </source>
</evidence>
<evidence type="ECO:0000313" key="25">
    <source>
        <dbReference type="EMBL" id="ECB8231152.1"/>
    </source>
</evidence>
<evidence type="ECO:0000313" key="50">
    <source>
        <dbReference type="EMBL" id="ECV4440734.1"/>
    </source>
</evidence>
<dbReference type="EMBL" id="AAGDVA010000064">
    <property type="protein sequence ID" value="EBM8193298.1"/>
    <property type="molecule type" value="Genomic_DNA"/>
</dbReference>
<evidence type="ECO:0000313" key="12">
    <source>
        <dbReference type="EMBL" id="EBO2914010.1"/>
    </source>
</evidence>
<evidence type="ECO:0000313" key="17">
    <source>
        <dbReference type="EMBL" id="EBY9237695.1"/>
    </source>
</evidence>
<dbReference type="EMBL" id="AAKTLY010000095">
    <property type="protein sequence ID" value="ECV5199086.1"/>
    <property type="molecule type" value="Genomic_DNA"/>
</dbReference>
<evidence type="ECO:0000313" key="54">
    <source>
        <dbReference type="EMBL" id="ECW9638084.1"/>
    </source>
</evidence>
<dbReference type="EMBL" id="AAGJTV010000045">
    <property type="protein sequence ID" value="EBO8341607.1"/>
    <property type="molecule type" value="Genomic_DNA"/>
</dbReference>
<dbReference type="EMBL" id="AAKQXS010000026">
    <property type="protein sequence ID" value="ECU7503428.1"/>
    <property type="molecule type" value="Genomic_DNA"/>
</dbReference>
<dbReference type="EMBL" id="AAMARF010000076">
    <property type="protein sequence ID" value="EDF3875383.1"/>
    <property type="molecule type" value="Genomic_DNA"/>
</dbReference>
<gene>
    <name evidence="33" type="ORF">A3179_24185</name>
    <name evidence="27" type="ORF">A3Z70_23220</name>
    <name evidence="28" type="ORF">A9T32_23625</name>
    <name evidence="43" type="ORF">A9T44_23565</name>
    <name evidence="44" type="ORF">A9T50_23805</name>
    <name evidence="34" type="ORF">A9U91_24710</name>
    <name evidence="36" type="ORF">A9W07_24910</name>
    <name evidence="35" type="ORF">A9W12_24000</name>
    <name evidence="30" type="ORF">ACY89_24515</name>
    <name evidence="53" type="ORF">AKH67_23665</name>
    <name evidence="5" type="ORF">ALX47_23630</name>
    <name evidence="54" type="ORF">ALZ48_23135</name>
    <name evidence="26" type="ORF">APO12_23880</name>
    <name evidence="6" type="ORF">ASH16_22335</name>
    <name evidence="14" type="ORF">AUA60_23380</name>
    <name evidence="15" type="ORF">AUB25_23810</name>
    <name evidence="58" type="ORF">B0D29_25245</name>
    <name evidence="59" type="ORF">B6C64_24775</name>
    <name evidence="60" type="ORF">B9R05_23315</name>
    <name evidence="55" type="ORF">BCO88_24220</name>
    <name evidence="56" type="ORF">BCP44_22855</name>
    <name evidence="16" type="ORF">BGH80_23915</name>
    <name evidence="57" type="ORF">BH531_23000</name>
    <name evidence="38" type="ORF">C6752_25580</name>
    <name evidence="61" type="ORF">CAH52_23680</name>
    <name evidence="63" type="ORF">CB071_22795</name>
    <name evidence="62" type="ORF">CBQ06_22685</name>
    <name evidence="64" type="ORF">CBZ91_23330</name>
    <name evidence="65" type="ORF">CCW64_23365</name>
    <name evidence="66" type="ORF">CDJ86_24915</name>
    <name evidence="69" type="ORF">CE351_22590</name>
    <name evidence="67" type="ORF">CEB89_24415</name>
    <name evidence="37" type="ORF">CEB92_25695</name>
    <name evidence="68" type="ORF">CED36_23665</name>
    <name evidence="70" type="ORF">CFL54_24015</name>
    <name evidence="71" type="ORF">CFR13_24350</name>
    <name evidence="45" type="ORF">CIR65_24105</name>
    <name evidence="48" type="ORF">D1343_25655</name>
    <name evidence="52" type="ORF">D3156_25915</name>
    <name evidence="46" type="ORF">D3E07_23975</name>
    <name evidence="47" type="ORF">D3I79_25560</name>
    <name evidence="7" type="ORF">D6J12_24785</name>
    <name evidence="17" type="ORF">D6Y68_25410</name>
    <name evidence="18" type="ORF">D9A38_24560</name>
    <name evidence="19" type="ORF">D9U58_25165</name>
    <name evidence="29" type="ORF">DM626_25215</name>
    <name evidence="39" type="ORF">DM640_23285</name>
    <name evidence="50" type="ORF">DML56_24700</name>
    <name evidence="49" type="ORF">DN913_24690</name>
    <name evidence="51" type="ORF">DN953_25565</name>
    <name evidence="40" type="ORF">DR951_21825</name>
    <name evidence="41" type="ORF">DT111_25745</name>
    <name evidence="31" type="ORF">DTE28_25585</name>
    <name evidence="32" type="ORF">DVE68_25640</name>
    <name evidence="42" type="ORF">DY860_25580</name>
    <name evidence="25" type="ORF">E2A04_24750</name>
    <name evidence="2" type="ORF">E2K49_24025</name>
    <name evidence="9" type="ORF">E2K50_24585</name>
    <name evidence="10" type="ORF">E3B48_24455</name>
    <name evidence="3" type="ORF">E4J19_24430</name>
    <name evidence="13" type="ORF">EA075_19795</name>
    <name evidence="8" type="ORF">EIC51_24480</name>
    <name evidence="20" type="ORF">EID80_24870</name>
    <name evidence="21" type="ORF">ELO16_23785</name>
    <name evidence="22" type="ORF">EQ864_25290</name>
    <name evidence="23" type="ORF">ER558_24515</name>
    <name evidence="24" type="ORF">ESI84_24865</name>
    <name evidence="4" type="ORF">FA713_23670</name>
    <name evidence="11" type="ORF">FA719_24895</name>
    <name evidence="12" type="ORF">JF21_23625</name>
</gene>
<evidence type="ECO:0000313" key="38">
    <source>
        <dbReference type="EMBL" id="ECU0321735.1"/>
    </source>
</evidence>
<dbReference type="EMBL" id="AALOWW010000027">
    <property type="protein sequence ID" value="EDB8563388.1"/>
    <property type="molecule type" value="Genomic_DNA"/>
</dbReference>
<evidence type="ECO:0000313" key="37">
    <source>
        <dbReference type="EMBL" id="ECT8993788.1"/>
    </source>
</evidence>
<evidence type="ECO:0000313" key="4">
    <source>
        <dbReference type="EMBL" id="EBM8871675.1"/>
    </source>
</evidence>
<evidence type="ECO:0000313" key="42">
    <source>
        <dbReference type="EMBL" id="ECU3725940.1"/>
    </source>
</evidence>
<dbReference type="EMBL" id="AAGEBN010000050">
    <property type="protein sequence ID" value="EBM8871675.1"/>
    <property type="molecule type" value="Genomic_DNA"/>
</dbReference>
<reference evidence="54" key="2">
    <citation type="submission" date="2018-07" db="EMBL/GenBank/DDBJ databases">
        <authorList>
            <consortium name="PulseNet: The National Subtyping Network for Foodborne Disease Surveillance"/>
            <person name="Tarr C.L."/>
            <person name="Trees E."/>
            <person name="Katz L.S."/>
            <person name="Carleton-Romer H.A."/>
            <person name="Stroika S."/>
            <person name="Kucerova Z."/>
            <person name="Roache K.F."/>
            <person name="Sabol A.L."/>
            <person name="Besser J."/>
            <person name="Gerner-Smidt P."/>
        </authorList>
    </citation>
    <scope>NUCLEOTIDE SEQUENCE</scope>
    <source>
        <strain evidence="54">PNUSAS000719</strain>
        <strain evidence="64">PNUSAS013139</strain>
    </source>
</reference>
<evidence type="ECO:0000313" key="69">
    <source>
        <dbReference type="EMBL" id="EDI5307015.1"/>
    </source>
</evidence>
<dbReference type="EMBL" id="AAGHMS010000181">
    <property type="protein sequence ID" value="EBO1206089.1"/>
    <property type="molecule type" value="Genomic_DNA"/>
</dbReference>
<evidence type="ECO:0000313" key="63">
    <source>
        <dbReference type="EMBL" id="EDH5130021.1"/>
    </source>
</evidence>
<evidence type="ECO:0000313" key="10">
    <source>
        <dbReference type="EMBL" id="EBO2052178.1"/>
    </source>
</evidence>
<dbReference type="EMBL" id="AAKPSU010000106">
    <property type="protein sequence ID" value="ECU3725940.1"/>
    <property type="molecule type" value="Genomic_DNA"/>
</dbReference>
<evidence type="ECO:0000313" key="68">
    <source>
        <dbReference type="EMBL" id="EDI4078348.1"/>
    </source>
</evidence>
<evidence type="ECO:0000313" key="19">
    <source>
        <dbReference type="EMBL" id="EBZ3306903.1"/>
    </source>
</evidence>
<accession>A0A3V3BFK8</accession>
<evidence type="ECO:0000313" key="9">
    <source>
        <dbReference type="EMBL" id="EBO1898009.1"/>
    </source>
</evidence>
<dbReference type="EMBL" id="AAMLXM010000107">
    <property type="protein sequence ID" value="EDJ0608465.1"/>
    <property type="molecule type" value="Genomic_DNA"/>
</dbReference>
<dbReference type="EMBL" id="AAGIAU010000027">
    <property type="protein sequence ID" value="EBO2914010.1"/>
    <property type="molecule type" value="Genomic_DNA"/>
</dbReference>
<dbReference type="EMBL" id="AAKOFV010000084">
    <property type="protein sequence ID" value="ECT8993788.1"/>
    <property type="molecule type" value="Genomic_DNA"/>
</dbReference>
<dbReference type="EMBL" id="AAHHJF010000034">
    <property type="protein sequence ID" value="EBW5970451.1"/>
    <property type="molecule type" value="Genomic_DNA"/>
</dbReference>
<dbReference type="EMBL" id="AAGHXH010000086">
    <property type="protein sequence ID" value="EBO2495972.1"/>
    <property type="molecule type" value="Genomic_DNA"/>
</dbReference>
<dbReference type="EMBL" id="AAKRWR010000095">
    <property type="protein sequence ID" value="ECV4440734.1"/>
    <property type="molecule type" value="Genomic_DNA"/>
</dbReference>
<dbReference type="EMBL" id="AAHQMV010000042">
    <property type="protein sequence ID" value="EBZ2434680.1"/>
    <property type="molecule type" value="Genomic_DNA"/>
</dbReference>
<dbReference type="EMBL" id="AAKOWS010000057">
    <property type="protein sequence ID" value="ECU1025382.1"/>
    <property type="molecule type" value="Genomic_DNA"/>
</dbReference>
<dbReference type="EMBL" id="AAMKKX010000046">
    <property type="protein sequence ID" value="EDI2828376.1"/>
    <property type="molecule type" value="Genomic_DNA"/>
</dbReference>
<evidence type="ECO:0000313" key="58">
    <source>
        <dbReference type="EMBL" id="EDF3875383.1"/>
    </source>
</evidence>
<evidence type="ECO:0000313" key="29">
    <source>
        <dbReference type="EMBL" id="ECS9494007.1"/>
    </source>
</evidence>
<dbReference type="EMBL" id="AAMCZO010000097">
    <property type="protein sequence ID" value="EDG1032686.1"/>
    <property type="molecule type" value="Genomic_DNA"/>
</dbReference>
<evidence type="ECO:0000313" key="35">
    <source>
        <dbReference type="EMBL" id="ECT7071263.1"/>
    </source>
</evidence>
<dbReference type="EMBL" id="AAHULA010000026">
    <property type="protein sequence ID" value="ECA4443729.1"/>
    <property type="molecule type" value="Genomic_DNA"/>
</dbReference>
<dbReference type="EMBL" id="AAMHPQ010000037">
    <property type="protein sequence ID" value="EDH4308407.1"/>
    <property type="molecule type" value="Genomic_DNA"/>
</dbReference>
<dbReference type="EMBL" id="AAKWYY010000021">
    <property type="protein sequence ID" value="ECW6045442.1"/>
    <property type="molecule type" value="Genomic_DNA"/>
</dbReference>
<evidence type="ECO:0000313" key="20">
    <source>
        <dbReference type="EMBL" id="ECA0091044.1"/>
    </source>
</evidence>
<dbReference type="EMBL" id="AAKIWH010000055">
    <property type="protein sequence ID" value="ECS2132509.1"/>
    <property type="molecule type" value="Genomic_DNA"/>
</dbReference>
<dbReference type="EMBL" id="AALRRQ010000030">
    <property type="protein sequence ID" value="EDC6717268.1"/>
    <property type="molecule type" value="Genomic_DNA"/>
</dbReference>
<dbReference type="EMBL" id="AAGHTB010000082">
    <property type="protein sequence ID" value="EBO2052178.1"/>
    <property type="molecule type" value="Genomic_DNA"/>
</dbReference>
<sequence length="158" mass="17392">MDEVKGMSDDNAGSDEELAPMVDGLSGALCIFILVTTVFMIGGIDTVVTGTGLAYTDKETRLDLSNNTVFFSSGLSLSREDYAKISSYINNSVESRVVLTASSSRMFSFDPVKTKRMLTYNLLEFRNGLNLKNKKVILSVSDDDICEIQSSCIRWSNQ</sequence>
<evidence type="ECO:0000313" key="66">
    <source>
        <dbReference type="EMBL" id="EDI2828376.1"/>
    </source>
</evidence>
<evidence type="ECO:0000313" key="15">
    <source>
        <dbReference type="EMBL" id="EBW5970451.1"/>
    </source>
</evidence>
<dbReference type="EMBL" id="AAKNQI010000170">
    <property type="protein sequence ID" value="ECT7089958.1"/>
    <property type="molecule type" value="Genomic_DNA"/>
</dbReference>
<keyword evidence="1" id="KW-0812">Transmembrane</keyword>
<evidence type="ECO:0000313" key="22">
    <source>
        <dbReference type="EMBL" id="ECA8558341.1"/>
    </source>
</evidence>
<evidence type="ECO:0000313" key="51">
    <source>
        <dbReference type="EMBL" id="ECV4832251.1"/>
    </source>
</evidence>
<dbReference type="EMBL" id="AAHJMM010000032">
    <property type="protein sequence ID" value="EBW8726750.1"/>
    <property type="molecule type" value="Genomic_DNA"/>
</dbReference>
<dbReference type="Proteomes" id="UP000839916">
    <property type="component" value="Unassembled WGS sequence"/>
</dbReference>
<evidence type="ECO:0000313" key="34">
    <source>
        <dbReference type="EMBL" id="ECT6821332.1"/>
    </source>
</evidence>
<dbReference type="EMBL" id="AAKLTE010000126">
    <property type="protein sequence ID" value="ECT1152394.1"/>
    <property type="molecule type" value="Genomic_DNA"/>
</dbReference>
<evidence type="ECO:0000313" key="31">
    <source>
        <dbReference type="EMBL" id="ECT1152394.1"/>
    </source>
</evidence>
<evidence type="ECO:0000313" key="57">
    <source>
        <dbReference type="EMBL" id="EDC6717268.1"/>
    </source>
</evidence>
<evidence type="ECO:0000313" key="3">
    <source>
        <dbReference type="EMBL" id="EBM8423534.1"/>
    </source>
</evidence>
<evidence type="ECO:0000313" key="32">
    <source>
        <dbReference type="EMBL" id="ECT1657220.1"/>
    </source>
</evidence>
<feature type="transmembrane region" description="Helical" evidence="1">
    <location>
        <begin position="25"/>
        <end position="48"/>
    </location>
</feature>
<dbReference type="EMBL" id="AALOUC010000120">
    <property type="protein sequence ID" value="EDB8291275.1"/>
    <property type="molecule type" value="Genomic_DNA"/>
</dbReference>
<dbReference type="EMBL" id="AAMFMM010000041">
    <property type="protein sequence ID" value="EDG8352630.1"/>
    <property type="molecule type" value="Genomic_DNA"/>
</dbReference>
<evidence type="ECO:0000313" key="59">
    <source>
        <dbReference type="EMBL" id="EDG1032686.1"/>
    </source>
</evidence>
<evidence type="ECO:0000313" key="62">
    <source>
        <dbReference type="EMBL" id="EDH4308407.1"/>
    </source>
</evidence>
<evidence type="ECO:0000256" key="1">
    <source>
        <dbReference type="SAM" id="Phobius"/>
    </source>
</evidence>
<dbReference type="EMBL" id="AAKJTW010000081">
    <property type="protein sequence ID" value="ECS4926700.1"/>
    <property type="molecule type" value="Genomic_DNA"/>
</dbReference>
<dbReference type="EMBL" id="AAKLFR010000072">
    <property type="protein sequence ID" value="ECS9494007.1"/>
    <property type="molecule type" value="Genomic_DNA"/>
</dbReference>
<evidence type="ECO:0000313" key="28">
    <source>
        <dbReference type="EMBL" id="ECS4926700.1"/>
    </source>
</evidence>
<evidence type="ECO:0000313" key="2">
    <source>
        <dbReference type="EMBL" id="EBM8193298.1"/>
    </source>
</evidence>
<evidence type="ECO:0000313" key="65">
    <source>
        <dbReference type="EMBL" id="EDH8544514.1"/>
    </source>
</evidence>
<keyword evidence="1" id="KW-0472">Membrane</keyword>
<dbReference type="EMBL" id="AAKNQD010000151">
    <property type="protein sequence ID" value="ECT7071263.1"/>
    <property type="molecule type" value="Genomic_DNA"/>
</dbReference>
<dbReference type="Proteomes" id="UP000365067">
    <property type="component" value="Unassembled WGS sequence"/>
</dbReference>
<dbReference type="EMBL" id="AAKSWN010000170">
    <property type="protein sequence ID" value="ECV0374750.1"/>
    <property type="molecule type" value="Genomic_DNA"/>
</dbReference>
<dbReference type="EMBL" id="AAGEON010000029">
    <property type="protein sequence ID" value="EBN0512925.1"/>
    <property type="molecule type" value="Genomic_DNA"/>
</dbReference>
<dbReference type="EMBL" id="AAHPLT010000137">
    <property type="protein sequence ID" value="EBY9237695.1"/>
    <property type="molecule type" value="Genomic_DNA"/>
</dbReference>
<dbReference type="EMBL" id="AAHGZJ010000049">
    <property type="protein sequence ID" value="EBV9906725.1"/>
    <property type="molecule type" value="Genomic_DNA"/>
</dbReference>
<dbReference type="EMBL" id="AAKLXH010000092">
    <property type="protein sequence ID" value="ECT1657220.1"/>
    <property type="molecule type" value="Genomic_DNA"/>
</dbReference>
<evidence type="ECO:0000313" key="60">
    <source>
        <dbReference type="EMBL" id="EDG7392422.1"/>
    </source>
</evidence>
<evidence type="ECO:0000313" key="7">
    <source>
        <dbReference type="EMBL" id="EBO1206089.1"/>
    </source>
</evidence>
<dbReference type="EMBL" id="AAMKTN010000070">
    <property type="protein sequence ID" value="EDI3731458.1"/>
    <property type="molecule type" value="Genomic_DNA"/>
</dbReference>
<dbReference type="EMBL" id="AAHSYX010000102">
    <property type="protein sequence ID" value="ECA0091044.1"/>
    <property type="molecule type" value="Genomic_DNA"/>
</dbReference>
<dbReference type="EMBL" id="AAHVVF010000053">
    <property type="protein sequence ID" value="ECA8959340.1"/>
    <property type="molecule type" value="Genomic_DNA"/>
</dbReference>
<comment type="caution">
    <text evidence="9">The sequence shown here is derived from an EMBL/GenBank/DDBJ whole genome shotgun (WGS) entry which is preliminary data.</text>
</comment>
<evidence type="ECO:0000313" key="40">
    <source>
        <dbReference type="EMBL" id="ECU2381093.1"/>
    </source>
</evidence>
<dbReference type="EMBL" id="AAMLTI010000069">
    <property type="protein sequence ID" value="EDI6916134.1"/>
    <property type="molecule type" value="Genomic_DNA"/>
</dbReference>
<evidence type="ECO:0000313" key="55">
    <source>
        <dbReference type="EMBL" id="EDB8291275.1"/>
    </source>
</evidence>
<dbReference type="EMBL" id="AAMKVI010000051">
    <property type="protein sequence ID" value="EDI4078348.1"/>
    <property type="molecule type" value="Genomic_DNA"/>
</dbReference>
<evidence type="ECO:0000313" key="39">
    <source>
        <dbReference type="EMBL" id="ECU1025382.1"/>
    </source>
</evidence>
<dbReference type="EMBL" id="AAKTJV010000082">
    <property type="protein sequence ID" value="ECV4832251.1"/>
    <property type="molecule type" value="Genomic_DNA"/>
</dbReference>
<evidence type="ECO:0000313" key="16">
    <source>
        <dbReference type="EMBL" id="EBW8726750.1"/>
    </source>
</evidence>
<dbReference type="EMBL" id="AAHQUD010000039">
    <property type="protein sequence ID" value="EBZ3306903.1"/>
    <property type="molecule type" value="Genomic_DNA"/>
</dbReference>
<dbReference type="Proteomes" id="UP000839903">
    <property type="component" value="Unassembled WGS sequence"/>
</dbReference>
<dbReference type="EMBL" id="AAKYEZ010000024">
    <property type="protein sequence ID" value="ECW9638084.1"/>
    <property type="molecule type" value="Genomic_DNA"/>
</dbReference>
<dbReference type="EMBL" id="AAKLNX010000026">
    <property type="protein sequence ID" value="ECT0511375.1"/>
    <property type="molecule type" value="Genomic_DNA"/>
</dbReference>
<dbReference type="EMBL" id="AAKPHH010000084">
    <property type="protein sequence ID" value="ECU2381093.1"/>
    <property type="molecule type" value="Genomic_DNA"/>
</dbReference>
<evidence type="ECO:0000313" key="36">
    <source>
        <dbReference type="EMBL" id="ECT7089958.1"/>
    </source>
</evidence>
<dbReference type="EMBL" id="AAKOQU010000066">
    <property type="protein sequence ID" value="ECU0321735.1"/>
    <property type="molecule type" value="Genomic_DNA"/>
</dbReference>
<evidence type="ECO:0000313" key="30">
    <source>
        <dbReference type="EMBL" id="ECT0511375.1"/>
    </source>
</evidence>
<evidence type="ECO:0000313" key="47">
    <source>
        <dbReference type="EMBL" id="ECV0374750.1"/>
    </source>
</evidence>
<accession>A0A3V9S994</accession>
<dbReference type="EMBL" id="AAKRLS010000032">
    <property type="protein sequence ID" value="ECU9200368.1"/>
    <property type="molecule type" value="Genomic_DNA"/>
</dbReference>
<evidence type="ECO:0000313" key="27">
    <source>
        <dbReference type="EMBL" id="ECS3253449.1"/>
    </source>
</evidence>
<dbReference type="Proteomes" id="UP000839723">
    <property type="component" value="Unassembled WGS sequence"/>
</dbReference>
<reference evidence="26" key="1">
    <citation type="submission" date="2018-07" db="EMBL/GenBank/DDBJ databases">
        <authorList>
            <consortium name="NARMS: The National Antimicrobial Resistance Monitoring System"/>
        </authorList>
    </citation>
    <scope>NUCLEOTIDE SEQUENCE</scope>
    <source>
        <strain evidence="28">CVM N32749</strain>
        <strain evidence="43">CVM N32765</strain>
        <strain evidence="44">CVM N32771</strain>
        <strain evidence="34">CVM N38940</strain>
        <strain evidence="36">CVM N41915</strain>
        <strain evidence="35">CVM N41920</strain>
        <strain evidence="26">CVM N54726</strain>
        <strain evidence="55">CVM N56557</strain>
        <strain evidence="27">CVM N57292F</strain>
        <strain evidence="33">CVM N57958F</strain>
        <strain evidence="56">CVM N58670</strain>
        <strain evidence="57">CVM N62967</strain>
        <strain evidence="38">FSIS11808073</strain>
        <strain evidence="47">FSIS11813416</strain>
        <strain evidence="17">FSIS11814102</strain>
        <strain evidence="25">FSIS11918308</strain>
        <strain evidence="59">FSIS1710719</strain>
    </source>
</reference>
<evidence type="ECO:0000313" key="8">
    <source>
        <dbReference type="EMBL" id="EBO1575737.1"/>
    </source>
</evidence>
<dbReference type="EMBL" id="AAHVUF010000100">
    <property type="protein sequence ID" value="ECA8833888.1"/>
    <property type="molecule type" value="Genomic_DNA"/>
</dbReference>
<dbReference type="EMBL" id="AAKSVW010000049">
    <property type="protein sequence ID" value="ECV0336757.1"/>
    <property type="molecule type" value="Genomic_DNA"/>
</dbReference>
<evidence type="ECO:0000313" key="26">
    <source>
        <dbReference type="EMBL" id="ECS2132509.1"/>
    </source>
</evidence>
<dbReference type="EMBL" id="AAGHPP010000110">
    <property type="protein sequence ID" value="EBO1575737.1"/>
    <property type="molecule type" value="Genomic_DNA"/>
</dbReference>
<dbReference type="EMBL" id="AAMLHW010000027">
    <property type="protein sequence ID" value="EDI5307015.1"/>
    <property type="molecule type" value="Genomic_DNA"/>
</dbReference>
<dbReference type="EMBL" id="AAMJAQ010000066">
    <property type="protein sequence ID" value="EDH8544514.1"/>
    <property type="molecule type" value="Genomic_DNA"/>
</dbReference>
<dbReference type="EMBL" id="AAKPJA010000123">
    <property type="protein sequence ID" value="ECU2528979.1"/>
    <property type="molecule type" value="Genomic_DNA"/>
</dbReference>
<dbReference type="EMBL" id="AAMHWT010000025">
    <property type="protein sequence ID" value="EDH5130021.1"/>
    <property type="molecule type" value="Genomic_DNA"/>
</dbReference>
<dbReference type="EMBL" id="AAHVRN010000109">
    <property type="protein sequence ID" value="ECA8558341.1"/>
    <property type="molecule type" value="Genomic_DNA"/>
</dbReference>
<dbReference type="EMBL" id="AAKJFM010000069">
    <property type="protein sequence ID" value="ECS3253449.1"/>
    <property type="molecule type" value="Genomic_DNA"/>
</dbReference>
<evidence type="ECO:0000313" key="67">
    <source>
        <dbReference type="EMBL" id="EDI3731458.1"/>
    </source>
</evidence>
<evidence type="ECO:0000313" key="14">
    <source>
        <dbReference type="EMBL" id="EBV9906725.1"/>
    </source>
</evidence>
<dbReference type="EMBL" id="AAGFNW010000039">
    <property type="protein sequence ID" value="EBN3585689.1"/>
    <property type="molecule type" value="Genomic_DNA"/>
</dbReference>
<evidence type="ECO:0000313" key="33">
    <source>
        <dbReference type="EMBL" id="ECT6385488.1"/>
    </source>
</evidence>
<dbReference type="Proteomes" id="UP000839719">
    <property type="component" value="Unassembled WGS sequence"/>
</dbReference>
<evidence type="ECO:0000313" key="11">
    <source>
        <dbReference type="EMBL" id="EBO2495972.1"/>
    </source>
</evidence>
<evidence type="ECO:0000313" key="71">
    <source>
        <dbReference type="EMBL" id="EDJ0608465.1"/>
    </source>
</evidence>
<evidence type="ECO:0000313" key="64">
    <source>
        <dbReference type="EMBL" id="EDH7234579.1"/>
    </source>
</evidence>
<dbReference type="RefSeq" id="WP_000344656.1">
    <property type="nucleotide sequence ID" value="NZ_CP051348.1"/>
</dbReference>
<evidence type="ECO:0000313" key="41">
    <source>
        <dbReference type="EMBL" id="ECU2528979.1"/>
    </source>
</evidence>
<evidence type="ECO:0000313" key="5">
    <source>
        <dbReference type="EMBL" id="EBN0512925.1"/>
    </source>
</evidence>